<comment type="caution">
    <text evidence="5">The sequence shown here is derived from an EMBL/GenBank/DDBJ whole genome shotgun (WGS) entry which is preliminary data.</text>
</comment>
<proteinExistence type="predicted"/>
<feature type="transmembrane region" description="Helical" evidence="3">
    <location>
        <begin position="460"/>
        <end position="482"/>
    </location>
</feature>
<dbReference type="GO" id="GO:0003954">
    <property type="term" value="F:NADH dehydrogenase activity"/>
    <property type="evidence" value="ECO:0007669"/>
    <property type="project" value="TreeGrafter"/>
</dbReference>
<dbReference type="InterPro" id="IPR001750">
    <property type="entry name" value="ND/Mrp_TM"/>
</dbReference>
<evidence type="ECO:0000256" key="2">
    <source>
        <dbReference type="RuleBase" id="RU000320"/>
    </source>
</evidence>
<evidence type="ECO:0000313" key="5">
    <source>
        <dbReference type="EMBL" id="OQX11788.1"/>
    </source>
</evidence>
<feature type="transmembrane region" description="Helical" evidence="3">
    <location>
        <begin position="138"/>
        <end position="158"/>
    </location>
</feature>
<name>A0A1Y1QR24_9GAMM</name>
<feature type="transmembrane region" description="Helical" evidence="3">
    <location>
        <begin position="313"/>
        <end position="334"/>
    </location>
</feature>
<evidence type="ECO:0000256" key="3">
    <source>
        <dbReference type="SAM" id="Phobius"/>
    </source>
</evidence>
<reference evidence="5 6" key="1">
    <citation type="submission" date="2017-01" db="EMBL/GenBank/DDBJ databases">
        <title>Novel large sulfur bacteria in the metagenomes of groundwater-fed chemosynthetic microbial mats in the Lake Huron basin.</title>
        <authorList>
            <person name="Sharrar A.M."/>
            <person name="Flood B.E."/>
            <person name="Bailey J.V."/>
            <person name="Jones D.S."/>
            <person name="Biddanda B."/>
            <person name="Ruberg S.A."/>
            <person name="Marcus D.N."/>
            <person name="Dick G.J."/>
        </authorList>
    </citation>
    <scope>NUCLEOTIDE SEQUENCE [LARGE SCALE GENOMIC DNA]</scope>
    <source>
        <strain evidence="5">A8</strain>
    </source>
</reference>
<keyword evidence="3" id="KW-1133">Transmembrane helix</keyword>
<dbReference type="PANTHER" id="PTHR43507">
    <property type="entry name" value="NADH-UBIQUINONE OXIDOREDUCTASE CHAIN 4"/>
    <property type="match status" value="1"/>
</dbReference>
<feature type="transmembrane region" description="Helical" evidence="3">
    <location>
        <begin position="87"/>
        <end position="108"/>
    </location>
</feature>
<accession>A0A1Y1QR24</accession>
<organism evidence="5 6">
    <name type="scientific">Thiothrix lacustris</name>
    <dbReference type="NCBI Taxonomy" id="525917"/>
    <lineage>
        <taxon>Bacteria</taxon>
        <taxon>Pseudomonadati</taxon>
        <taxon>Pseudomonadota</taxon>
        <taxon>Gammaproteobacteria</taxon>
        <taxon>Thiotrichales</taxon>
        <taxon>Thiotrichaceae</taxon>
        <taxon>Thiothrix</taxon>
    </lineage>
</organism>
<dbReference type="InterPro" id="IPR003918">
    <property type="entry name" value="NADH_UbQ_OxRdtase"/>
</dbReference>
<gene>
    <name evidence="5" type="ORF">BWK73_16675</name>
</gene>
<dbReference type="GO" id="GO:0048039">
    <property type="term" value="F:ubiquinone binding"/>
    <property type="evidence" value="ECO:0007669"/>
    <property type="project" value="TreeGrafter"/>
</dbReference>
<protein>
    <submittedName>
        <fullName evidence="5">NADH-quinone oxidoreductase subunit L</fullName>
    </submittedName>
</protein>
<feature type="transmembrane region" description="Helical" evidence="3">
    <location>
        <begin position="286"/>
        <end position="304"/>
    </location>
</feature>
<dbReference type="Proteomes" id="UP000192491">
    <property type="component" value="Unassembled WGS sequence"/>
</dbReference>
<feature type="transmembrane region" description="Helical" evidence="3">
    <location>
        <begin position="416"/>
        <end position="439"/>
    </location>
</feature>
<dbReference type="EMBL" id="MTEJ01000080">
    <property type="protein sequence ID" value="OQX11788.1"/>
    <property type="molecule type" value="Genomic_DNA"/>
</dbReference>
<dbReference type="GO" id="GO:0015990">
    <property type="term" value="P:electron transport coupled proton transport"/>
    <property type="evidence" value="ECO:0007669"/>
    <property type="project" value="TreeGrafter"/>
</dbReference>
<feature type="transmembrane region" description="Helical" evidence="3">
    <location>
        <begin position="115"/>
        <end position="132"/>
    </location>
</feature>
<evidence type="ECO:0000256" key="1">
    <source>
        <dbReference type="ARBA" id="ARBA00004127"/>
    </source>
</evidence>
<keyword evidence="2 3" id="KW-0812">Transmembrane</keyword>
<evidence type="ECO:0000259" key="4">
    <source>
        <dbReference type="Pfam" id="PF00361"/>
    </source>
</evidence>
<comment type="subcellular location">
    <subcellularLocation>
        <location evidence="1">Endomembrane system</location>
        <topology evidence="1">Multi-pass membrane protein</topology>
    </subcellularLocation>
    <subcellularLocation>
        <location evidence="2">Membrane</location>
        <topology evidence="2">Multi-pass membrane protein</topology>
    </subcellularLocation>
</comment>
<feature type="transmembrane region" description="Helical" evidence="3">
    <location>
        <begin position="212"/>
        <end position="231"/>
    </location>
</feature>
<keyword evidence="3" id="KW-0472">Membrane</keyword>
<dbReference type="Pfam" id="PF00361">
    <property type="entry name" value="Proton_antipo_M"/>
    <property type="match status" value="1"/>
</dbReference>
<feature type="domain" description="NADH:quinone oxidoreductase/Mrp antiporter transmembrane" evidence="4">
    <location>
        <begin position="173"/>
        <end position="419"/>
    </location>
</feature>
<feature type="transmembrane region" description="Helical" evidence="3">
    <location>
        <begin position="252"/>
        <end position="274"/>
    </location>
</feature>
<dbReference type="PANTHER" id="PTHR43507:SF1">
    <property type="entry name" value="NADH-UBIQUINONE OXIDOREDUCTASE CHAIN 4"/>
    <property type="match status" value="1"/>
</dbReference>
<feature type="transmembrane region" description="Helical" evidence="3">
    <location>
        <begin position="170"/>
        <end position="192"/>
    </location>
</feature>
<dbReference type="GO" id="GO:0016020">
    <property type="term" value="C:membrane"/>
    <property type="evidence" value="ECO:0007669"/>
    <property type="project" value="UniProtKB-SubCell"/>
</dbReference>
<evidence type="ECO:0000313" key="6">
    <source>
        <dbReference type="Proteomes" id="UP000192491"/>
    </source>
</evidence>
<dbReference type="GO" id="GO:0042773">
    <property type="term" value="P:ATP synthesis coupled electron transport"/>
    <property type="evidence" value="ECO:0007669"/>
    <property type="project" value="InterPro"/>
</dbReference>
<feature type="transmembrane region" description="Helical" evidence="3">
    <location>
        <begin position="373"/>
        <end position="396"/>
    </location>
</feature>
<dbReference type="GO" id="GO:0012505">
    <property type="term" value="C:endomembrane system"/>
    <property type="evidence" value="ECO:0007669"/>
    <property type="project" value="UniProtKB-SubCell"/>
</dbReference>
<feature type="transmembrane region" description="Helical" evidence="3">
    <location>
        <begin position="35"/>
        <end position="55"/>
    </location>
</feature>
<dbReference type="AlphaFoldDB" id="A0A1Y1QR24"/>
<sequence>MTFTEIQASTPLLAVLQVLPLLTGLLLIRVRGEAALALAGITSVTQLLLAVSLYLRFDSSLPAGTMQFAEHIPLLGALHYHAAVDGIGVLFVLLSSLLGLLSVMFILIRKLHESSILAVMMGIQATLISQFVTVDLLWFTLMGLVEIVLVAHITRRWPTFHDIQPTLVRFLQFMTVGWMLLLLGTLLLGWSYADAHQGQWSFSLYELVKLDLPQGSMVGTLVFFALFYGLGVRIPLFPLHGWLPSFMINGNVAVAPIYLLGLKVGVFGLLHFVFPIVPEAVQEWHTIATIFAASGVFYAAFLAMRQQTLREMLAFAVISHTGILTIGLFSLHPMGFRGSVLLAVNFGVAITGLALMSGMVWQRTRTTRMSKLGGLFDYIPTVGLGFLVAGLAIVGMPGTPGFDGVHFVLEGAIKRFGALVTIAAALGNLVAAGFLLRAFQRAFLGQASVDTSRWDKSPTYLAETVMAIAVILIIVGVGFYSAPWTALIAEPVKGLAALFPELNTPNLHGGAH</sequence>
<feature type="transmembrane region" description="Helical" evidence="3">
    <location>
        <begin position="340"/>
        <end position="361"/>
    </location>
</feature>
<dbReference type="GO" id="GO:0008137">
    <property type="term" value="F:NADH dehydrogenase (ubiquinone) activity"/>
    <property type="evidence" value="ECO:0007669"/>
    <property type="project" value="InterPro"/>
</dbReference>
<feature type="transmembrane region" description="Helical" evidence="3">
    <location>
        <begin position="6"/>
        <end position="28"/>
    </location>
</feature>